<evidence type="ECO:0000313" key="7">
    <source>
        <dbReference type="Proteomes" id="UP000182253"/>
    </source>
</evidence>
<evidence type="ECO:0000256" key="1">
    <source>
        <dbReference type="ARBA" id="ARBA00004127"/>
    </source>
</evidence>
<evidence type="ECO:0000256" key="2">
    <source>
        <dbReference type="ARBA" id="ARBA00022692"/>
    </source>
</evidence>
<evidence type="ECO:0000313" key="6">
    <source>
        <dbReference type="EMBL" id="OGI62237.1"/>
    </source>
</evidence>
<sequence>MEIKKYLKAQKKEITEFYVYSRLTTKSKNENAKNILQEIANQEKKHYEVLKTLTDQDVSPSQIMILLYTIIAEVFGLNFALQLMERGERVSSGFYESVTDSTEALKMMEEEREHERKLISLIDDKRIEHMGAFVLGLNDALVELTGALAGLTLALSNARLIAMVGLITGIAASLSMAVSNYLAAKEDDKKDALLTGFITGGAYIFTVLILISPFFIFSKAMIALVFTLIFAIGIVAIFTFYAAIAKRTKFAPRFARMALISLSVAVINYFIGFLIKKYLGVDV</sequence>
<protein>
    <recommendedName>
        <fullName evidence="8">Rubrerythrin family protein</fullName>
    </recommendedName>
</protein>
<dbReference type="GO" id="GO:0012505">
    <property type="term" value="C:endomembrane system"/>
    <property type="evidence" value="ECO:0007669"/>
    <property type="project" value="UniProtKB-SubCell"/>
</dbReference>
<evidence type="ECO:0000256" key="3">
    <source>
        <dbReference type="ARBA" id="ARBA00022989"/>
    </source>
</evidence>
<feature type="transmembrane region" description="Helical" evidence="5">
    <location>
        <begin position="132"/>
        <end position="154"/>
    </location>
</feature>
<dbReference type="AlphaFoldDB" id="A0A1F6UXV6"/>
<evidence type="ECO:0000256" key="4">
    <source>
        <dbReference type="ARBA" id="ARBA00023136"/>
    </source>
</evidence>
<comment type="caution">
    <text evidence="6">The sequence shown here is derived from an EMBL/GenBank/DDBJ whole genome shotgun (WGS) entry which is preliminary data.</text>
</comment>
<comment type="subcellular location">
    <subcellularLocation>
        <location evidence="1">Endomembrane system</location>
        <topology evidence="1">Multi-pass membrane protein</topology>
    </subcellularLocation>
</comment>
<evidence type="ECO:0008006" key="8">
    <source>
        <dbReference type="Google" id="ProtNLM"/>
    </source>
</evidence>
<gene>
    <name evidence="6" type="ORF">A2645_01415</name>
</gene>
<accession>A0A1F6UXV6</accession>
<feature type="transmembrane region" description="Helical" evidence="5">
    <location>
        <begin position="257"/>
        <end position="275"/>
    </location>
</feature>
<dbReference type="InterPro" id="IPR008217">
    <property type="entry name" value="Ccc1_fam"/>
</dbReference>
<feature type="transmembrane region" description="Helical" evidence="5">
    <location>
        <begin position="194"/>
        <end position="216"/>
    </location>
</feature>
<dbReference type="STRING" id="1801735.A2645_01415"/>
<feature type="transmembrane region" description="Helical" evidence="5">
    <location>
        <begin position="160"/>
        <end position="182"/>
    </location>
</feature>
<feature type="transmembrane region" description="Helical" evidence="5">
    <location>
        <begin position="222"/>
        <end position="245"/>
    </location>
</feature>
<dbReference type="Pfam" id="PF01988">
    <property type="entry name" value="VIT1"/>
    <property type="match status" value="1"/>
</dbReference>
<dbReference type="GO" id="GO:0005384">
    <property type="term" value="F:manganese ion transmembrane transporter activity"/>
    <property type="evidence" value="ECO:0007669"/>
    <property type="project" value="InterPro"/>
</dbReference>
<dbReference type="Proteomes" id="UP000182253">
    <property type="component" value="Unassembled WGS sequence"/>
</dbReference>
<keyword evidence="2 5" id="KW-0812">Transmembrane</keyword>
<dbReference type="InterPro" id="IPR012347">
    <property type="entry name" value="Ferritin-like"/>
</dbReference>
<dbReference type="SUPFAM" id="SSF47240">
    <property type="entry name" value="Ferritin-like"/>
    <property type="match status" value="1"/>
</dbReference>
<name>A0A1F6UXV6_9BACT</name>
<keyword evidence="4 5" id="KW-0472">Membrane</keyword>
<proteinExistence type="predicted"/>
<dbReference type="Gene3D" id="1.20.1260.10">
    <property type="match status" value="1"/>
</dbReference>
<dbReference type="GO" id="GO:0030026">
    <property type="term" value="P:intracellular manganese ion homeostasis"/>
    <property type="evidence" value="ECO:0007669"/>
    <property type="project" value="InterPro"/>
</dbReference>
<keyword evidence="3 5" id="KW-1133">Transmembrane helix</keyword>
<evidence type="ECO:0000256" key="5">
    <source>
        <dbReference type="SAM" id="Phobius"/>
    </source>
</evidence>
<organism evidence="6 7">
    <name type="scientific">Candidatus Nomurabacteria bacterium RIFCSPHIGHO2_01_FULL_39_9</name>
    <dbReference type="NCBI Taxonomy" id="1801735"/>
    <lineage>
        <taxon>Bacteria</taxon>
        <taxon>Candidatus Nomuraibacteriota</taxon>
    </lineage>
</organism>
<dbReference type="EMBL" id="MFTL01000001">
    <property type="protein sequence ID" value="OGI62237.1"/>
    <property type="molecule type" value="Genomic_DNA"/>
</dbReference>
<reference evidence="6 7" key="1">
    <citation type="journal article" date="2016" name="Nat. Commun.">
        <title>Thousands of microbial genomes shed light on interconnected biogeochemical processes in an aquifer system.</title>
        <authorList>
            <person name="Anantharaman K."/>
            <person name="Brown C.T."/>
            <person name="Hug L.A."/>
            <person name="Sharon I."/>
            <person name="Castelle C.J."/>
            <person name="Probst A.J."/>
            <person name="Thomas B.C."/>
            <person name="Singh A."/>
            <person name="Wilkins M.J."/>
            <person name="Karaoz U."/>
            <person name="Brodie E.L."/>
            <person name="Williams K.H."/>
            <person name="Hubbard S.S."/>
            <person name="Banfield J.F."/>
        </authorList>
    </citation>
    <scope>NUCLEOTIDE SEQUENCE [LARGE SCALE GENOMIC DNA]</scope>
</reference>
<dbReference type="InterPro" id="IPR009078">
    <property type="entry name" value="Ferritin-like_SF"/>
</dbReference>